<evidence type="ECO:0000256" key="4">
    <source>
        <dbReference type="PROSITE-ProRule" id="PRU00335"/>
    </source>
</evidence>
<keyword evidence="1" id="KW-0805">Transcription regulation</keyword>
<dbReference type="SUPFAM" id="SSF48498">
    <property type="entry name" value="Tetracyclin repressor-like, C-terminal domain"/>
    <property type="match status" value="1"/>
</dbReference>
<dbReference type="GO" id="GO:0000976">
    <property type="term" value="F:transcription cis-regulatory region binding"/>
    <property type="evidence" value="ECO:0007669"/>
    <property type="project" value="TreeGrafter"/>
</dbReference>
<evidence type="ECO:0000313" key="7">
    <source>
        <dbReference type="Proteomes" id="UP000243589"/>
    </source>
</evidence>
<comment type="caution">
    <text evidence="6">The sequence shown here is derived from an EMBL/GenBank/DDBJ whole genome shotgun (WGS) entry which is preliminary data.</text>
</comment>
<dbReference type="InterPro" id="IPR001647">
    <property type="entry name" value="HTH_TetR"/>
</dbReference>
<evidence type="ECO:0000259" key="5">
    <source>
        <dbReference type="PROSITE" id="PS50977"/>
    </source>
</evidence>
<dbReference type="Proteomes" id="UP000243589">
    <property type="component" value="Unassembled WGS sequence"/>
</dbReference>
<sequence length="204" mass="23261">MPPTPRMRRAQRRAQIISIATRQFAQEGYHATSMDAIAASIGVSKPVLYQHFESKLDLFLTVLDEAIDNLNRMLAILLDSVHDRRERVYSTIKSFFMFAVEDRNAFDVLMRADNENDESRQHWRDALDSFADTVSRSIRRDTEVTEAEANILGHALVGMAKQAAFEWSRNRDYDPYESARLVGILAFDGLSAIEDPQVDLHLGE</sequence>
<gene>
    <name evidence="6" type="primary">kstR2_2</name>
    <name evidence="6" type="ORF">Bravens_01448</name>
</gene>
<dbReference type="PRINTS" id="PR00455">
    <property type="entry name" value="HTHTETR"/>
</dbReference>
<keyword evidence="7" id="KW-1185">Reference proteome</keyword>
<dbReference type="SUPFAM" id="SSF46689">
    <property type="entry name" value="Homeodomain-like"/>
    <property type="match status" value="1"/>
</dbReference>
<dbReference type="AlphaFoldDB" id="A0A150H8H6"/>
<dbReference type="PROSITE" id="PS01081">
    <property type="entry name" value="HTH_TETR_1"/>
    <property type="match status" value="1"/>
</dbReference>
<dbReference type="PANTHER" id="PTHR30055:SF226">
    <property type="entry name" value="HTH-TYPE TRANSCRIPTIONAL REGULATOR PKSA"/>
    <property type="match status" value="1"/>
</dbReference>
<dbReference type="Pfam" id="PF00440">
    <property type="entry name" value="TetR_N"/>
    <property type="match status" value="1"/>
</dbReference>
<name>A0A150H8H6_9MICO</name>
<evidence type="ECO:0000256" key="3">
    <source>
        <dbReference type="ARBA" id="ARBA00023163"/>
    </source>
</evidence>
<evidence type="ECO:0000256" key="2">
    <source>
        <dbReference type="ARBA" id="ARBA00023125"/>
    </source>
</evidence>
<dbReference type="InterPro" id="IPR050109">
    <property type="entry name" value="HTH-type_TetR-like_transc_reg"/>
</dbReference>
<dbReference type="InterPro" id="IPR036271">
    <property type="entry name" value="Tet_transcr_reg_TetR-rel_C_sf"/>
</dbReference>
<protein>
    <submittedName>
        <fullName evidence="6">HTH-type transcriptional repressor KstR2</fullName>
    </submittedName>
</protein>
<dbReference type="GO" id="GO:0003700">
    <property type="term" value="F:DNA-binding transcription factor activity"/>
    <property type="evidence" value="ECO:0007669"/>
    <property type="project" value="TreeGrafter"/>
</dbReference>
<dbReference type="RefSeq" id="WP_082791075.1">
    <property type="nucleotide sequence ID" value="NZ_LQQC01000010.1"/>
</dbReference>
<feature type="DNA-binding region" description="H-T-H motif" evidence="4">
    <location>
        <begin position="33"/>
        <end position="52"/>
    </location>
</feature>
<dbReference type="InterPro" id="IPR023772">
    <property type="entry name" value="DNA-bd_HTH_TetR-type_CS"/>
</dbReference>
<keyword evidence="2 4" id="KW-0238">DNA-binding</keyword>
<dbReference type="PROSITE" id="PS50977">
    <property type="entry name" value="HTH_TETR_2"/>
    <property type="match status" value="1"/>
</dbReference>
<feature type="domain" description="HTH tetR-type" evidence="5">
    <location>
        <begin position="10"/>
        <end position="70"/>
    </location>
</feature>
<dbReference type="FunFam" id="1.10.10.60:FF:000141">
    <property type="entry name" value="TetR family transcriptional regulator"/>
    <property type="match status" value="1"/>
</dbReference>
<organism evidence="6 7">
    <name type="scientific">Brevibacterium ravenspurgense</name>
    <dbReference type="NCBI Taxonomy" id="479117"/>
    <lineage>
        <taxon>Bacteria</taxon>
        <taxon>Bacillati</taxon>
        <taxon>Actinomycetota</taxon>
        <taxon>Actinomycetes</taxon>
        <taxon>Micrococcales</taxon>
        <taxon>Brevibacteriaceae</taxon>
        <taxon>Brevibacterium</taxon>
    </lineage>
</organism>
<accession>A0A150H8H6</accession>
<evidence type="ECO:0000256" key="1">
    <source>
        <dbReference type="ARBA" id="ARBA00023015"/>
    </source>
</evidence>
<dbReference type="Gene3D" id="1.10.357.10">
    <property type="entry name" value="Tetracycline Repressor, domain 2"/>
    <property type="match status" value="1"/>
</dbReference>
<evidence type="ECO:0000313" key="6">
    <source>
        <dbReference type="EMBL" id="KXZ58399.1"/>
    </source>
</evidence>
<dbReference type="PANTHER" id="PTHR30055">
    <property type="entry name" value="HTH-TYPE TRANSCRIPTIONAL REGULATOR RUTR"/>
    <property type="match status" value="1"/>
</dbReference>
<dbReference type="GO" id="GO:0045892">
    <property type="term" value="P:negative regulation of DNA-templated transcription"/>
    <property type="evidence" value="ECO:0007669"/>
    <property type="project" value="UniProtKB-ARBA"/>
</dbReference>
<dbReference type="InterPro" id="IPR009057">
    <property type="entry name" value="Homeodomain-like_sf"/>
</dbReference>
<dbReference type="PATRIC" id="fig|479117.4.peg.1435"/>
<proteinExistence type="predicted"/>
<keyword evidence="3" id="KW-0804">Transcription</keyword>
<reference evidence="6 7" key="1">
    <citation type="submission" date="2016-01" db="EMBL/GenBank/DDBJ databases">
        <title>Use of Whole Genome Sequencing to ascertain that Brevibacterium massiliense (Roux, Raoult 2009) is a later heterotypic synonym of Brevibacterium ravenspurgense (Mages 2008).</title>
        <authorList>
            <person name="Bernier A.-M."/>
            <person name="Burdz T."/>
            <person name="Huynh C."/>
            <person name="Pachecho A.L."/>
            <person name="Wiebe D."/>
            <person name="Bonner C."/>
            <person name="Bernard K."/>
        </authorList>
    </citation>
    <scope>NUCLEOTIDE SEQUENCE [LARGE SCALE GENOMIC DNA]</scope>
    <source>
        <strain evidence="6 7">CCUG56047</strain>
    </source>
</reference>
<dbReference type="EMBL" id="LQQC01000010">
    <property type="protein sequence ID" value="KXZ58399.1"/>
    <property type="molecule type" value="Genomic_DNA"/>
</dbReference>